<dbReference type="PANTHER" id="PTHR16026">
    <property type="entry name" value="CARTILAGE ACIDIC PROTEIN 1"/>
    <property type="match status" value="1"/>
</dbReference>
<proteinExistence type="predicted"/>
<dbReference type="Pfam" id="PF01839">
    <property type="entry name" value="FG-GAP"/>
    <property type="match status" value="1"/>
</dbReference>
<dbReference type="PANTHER" id="PTHR16026:SF0">
    <property type="entry name" value="CARTILAGE ACIDIC PROTEIN 1"/>
    <property type="match status" value="1"/>
</dbReference>
<dbReference type="Proteomes" id="UP000271125">
    <property type="component" value="Unassembled WGS sequence"/>
</dbReference>
<evidence type="ECO:0000313" key="3">
    <source>
        <dbReference type="EMBL" id="RKX71066.1"/>
    </source>
</evidence>
<evidence type="ECO:0000259" key="2">
    <source>
        <dbReference type="Pfam" id="PF07593"/>
    </source>
</evidence>
<protein>
    <recommendedName>
        <fullName evidence="2">ASPIC/UnbV domain-containing protein</fullName>
    </recommendedName>
</protein>
<evidence type="ECO:0000256" key="1">
    <source>
        <dbReference type="ARBA" id="ARBA00022729"/>
    </source>
</evidence>
<comment type="caution">
    <text evidence="3">The sequence shown here is derived from an EMBL/GenBank/DDBJ whole genome shotgun (WGS) entry which is preliminary data.</text>
</comment>
<accession>A0A660SLT3</accession>
<organism evidence="3 4">
    <name type="scientific">candidate division TA06 bacterium</name>
    <dbReference type="NCBI Taxonomy" id="2250710"/>
    <lineage>
        <taxon>Bacteria</taxon>
        <taxon>Bacteria division TA06</taxon>
    </lineage>
</organism>
<dbReference type="SUPFAM" id="SSF48452">
    <property type="entry name" value="TPR-like"/>
    <property type="match status" value="1"/>
</dbReference>
<dbReference type="InterPro" id="IPR027039">
    <property type="entry name" value="Crtac1"/>
</dbReference>
<dbReference type="InterPro" id="IPR028994">
    <property type="entry name" value="Integrin_alpha_N"/>
</dbReference>
<evidence type="ECO:0000313" key="4">
    <source>
        <dbReference type="Proteomes" id="UP000271125"/>
    </source>
</evidence>
<feature type="domain" description="ASPIC/UnbV" evidence="2">
    <location>
        <begin position="557"/>
        <end position="621"/>
    </location>
</feature>
<dbReference type="Pfam" id="PF07593">
    <property type="entry name" value="UnbV_ASPIC"/>
    <property type="match status" value="1"/>
</dbReference>
<sequence length="628" mass="71955">NELLADSFLYIEAKTLIIDKLIDLGYYRKSIYNLLKDMVEQPLDKPMFVSEKKWELDKKRTFKVLRQNLARYYLKYKKIRFAEKIINEAIDSMPYDNNDYISNAELYYYLAKIQIKGGKYYEGKKSIIDGLIEGNYKDSLNALYNRNYPGKPLSFAKKTYEYCGPVFNNTTIKRGLNNIKATRVAVGDIDNDGYPDILINGKLFHNKRGNKFIDVSEKAGFDIDDITGGFFADFNNDGDVDVFLISRSKGIFIYGNMGNGIFNRVFEDTTLLYCESALPVDFNHDGFPDIYIARKYNPQYDLGDEPAYLSDMFFKNRGNFIFEDYSKQIGIESNKNRSSSGITAFDYNKDGNMEIYVSNDRLMDNRFFKFKKRKFINISRTYKIAGINNDGWWGHSIGSTAGDIDGDGDFDLIVCNITSPRFIRFSDNTNIYINNGDSFTDIFNKSGIKCEKTNTNPVIADFDNDGDLDLYITSKYKGKKSYLYLNDGKGHFSDVTYLSGTRCYNTMGSAVLDFDRDGDIDIIVCSLDGVNLFENIRDNENRYLELKLKGNKSGSDAFGSRVILAFANKKIVRYIHSTDGIGCQNDRIIHFGFILDYGPIDHMEIYFPSGKISYLYNVKRGGVLEIIE</sequence>
<dbReference type="InterPro" id="IPR011990">
    <property type="entry name" value="TPR-like_helical_dom_sf"/>
</dbReference>
<name>A0A660SLT3_UNCT6</name>
<dbReference type="InterPro" id="IPR011519">
    <property type="entry name" value="UnbV_ASPIC"/>
</dbReference>
<dbReference type="EMBL" id="QNBD01000106">
    <property type="protein sequence ID" value="RKX71066.1"/>
    <property type="molecule type" value="Genomic_DNA"/>
</dbReference>
<gene>
    <name evidence="3" type="ORF">DRP43_02820</name>
</gene>
<keyword evidence="1" id="KW-0732">Signal</keyword>
<dbReference type="Pfam" id="PF13517">
    <property type="entry name" value="FG-GAP_3"/>
    <property type="match status" value="2"/>
</dbReference>
<dbReference type="AlphaFoldDB" id="A0A660SLT3"/>
<feature type="non-terminal residue" evidence="3">
    <location>
        <position position="1"/>
    </location>
</feature>
<reference evidence="3 4" key="1">
    <citation type="submission" date="2018-06" db="EMBL/GenBank/DDBJ databases">
        <title>Extensive metabolic versatility and redundancy in microbially diverse, dynamic hydrothermal sediments.</title>
        <authorList>
            <person name="Dombrowski N."/>
            <person name="Teske A."/>
            <person name="Baker B.J."/>
        </authorList>
    </citation>
    <scope>NUCLEOTIDE SEQUENCE [LARGE SCALE GENOMIC DNA]</scope>
    <source>
        <strain evidence="3">B10_G13</strain>
    </source>
</reference>
<dbReference type="Gene3D" id="2.130.10.130">
    <property type="entry name" value="Integrin alpha, N-terminal"/>
    <property type="match status" value="1"/>
</dbReference>
<dbReference type="SUPFAM" id="SSF69318">
    <property type="entry name" value="Integrin alpha N-terminal domain"/>
    <property type="match status" value="1"/>
</dbReference>
<dbReference type="InterPro" id="IPR013517">
    <property type="entry name" value="FG-GAP"/>
</dbReference>